<evidence type="ECO:0000256" key="4">
    <source>
        <dbReference type="ARBA" id="ARBA00022519"/>
    </source>
</evidence>
<keyword evidence="15" id="KW-0830">Ubiquinone</keyword>
<evidence type="ECO:0000256" key="9">
    <source>
        <dbReference type="ARBA" id="ARBA00022777"/>
    </source>
</evidence>
<keyword evidence="11 13" id="KW-1133">Transmembrane helix</keyword>
<gene>
    <name evidence="15" type="primary">ubiB</name>
    <name evidence="15" type="ORF">GCM10023338_01470</name>
</gene>
<dbReference type="CDD" id="cd13972">
    <property type="entry name" value="UbiB"/>
    <property type="match status" value="1"/>
</dbReference>
<evidence type="ECO:0000313" key="15">
    <source>
        <dbReference type="EMBL" id="GAA5093906.1"/>
    </source>
</evidence>
<name>A0ABP9MEK1_9GAMM</name>
<evidence type="ECO:0000256" key="8">
    <source>
        <dbReference type="ARBA" id="ARBA00022741"/>
    </source>
</evidence>
<feature type="transmembrane region" description="Helical" evidence="13">
    <location>
        <begin position="500"/>
        <end position="516"/>
    </location>
</feature>
<keyword evidence="9" id="KW-0418">Kinase</keyword>
<comment type="caution">
    <text evidence="15">The sequence shown here is derived from an EMBL/GenBank/DDBJ whole genome shotgun (WGS) entry which is preliminary data.</text>
</comment>
<keyword evidence="12 13" id="KW-0472">Membrane</keyword>
<proteinExistence type="inferred from homology"/>
<evidence type="ECO:0000256" key="10">
    <source>
        <dbReference type="ARBA" id="ARBA00022840"/>
    </source>
</evidence>
<feature type="transmembrane region" description="Helical" evidence="13">
    <location>
        <begin position="20"/>
        <end position="40"/>
    </location>
</feature>
<reference evidence="16" key="1">
    <citation type="journal article" date="2019" name="Int. J. Syst. Evol. Microbiol.">
        <title>The Global Catalogue of Microorganisms (GCM) 10K type strain sequencing project: providing services to taxonomists for standard genome sequencing and annotation.</title>
        <authorList>
            <consortium name="The Broad Institute Genomics Platform"/>
            <consortium name="The Broad Institute Genome Sequencing Center for Infectious Disease"/>
            <person name="Wu L."/>
            <person name="Ma J."/>
        </authorList>
    </citation>
    <scope>NUCLEOTIDE SEQUENCE [LARGE SCALE GENOMIC DNA]</scope>
    <source>
        <strain evidence="16">JCM 18424</strain>
    </source>
</reference>
<keyword evidence="5" id="KW-0808">Transferase</keyword>
<dbReference type="InterPro" id="IPR045308">
    <property type="entry name" value="UbiB_bact"/>
</dbReference>
<keyword evidence="6" id="KW-0831">Ubiquinone biosynthesis</keyword>
<keyword evidence="10" id="KW-0067">ATP-binding</keyword>
<dbReference type="InterPro" id="IPR050154">
    <property type="entry name" value="UbiB_kinase"/>
</dbReference>
<evidence type="ECO:0000256" key="13">
    <source>
        <dbReference type="SAM" id="Phobius"/>
    </source>
</evidence>
<evidence type="ECO:0000256" key="1">
    <source>
        <dbReference type="ARBA" id="ARBA00005020"/>
    </source>
</evidence>
<keyword evidence="3" id="KW-1003">Cell membrane</keyword>
<keyword evidence="8" id="KW-0547">Nucleotide-binding</keyword>
<organism evidence="15 16">
    <name type="scientific">Wohlfahrtiimonas larvae</name>
    <dbReference type="NCBI Taxonomy" id="1157986"/>
    <lineage>
        <taxon>Bacteria</taxon>
        <taxon>Pseudomonadati</taxon>
        <taxon>Pseudomonadota</taxon>
        <taxon>Gammaproteobacteria</taxon>
        <taxon>Cardiobacteriales</taxon>
        <taxon>Ignatzschineriaceae</taxon>
        <taxon>Wohlfahrtiimonas</taxon>
    </lineage>
</organism>
<evidence type="ECO:0000256" key="2">
    <source>
        <dbReference type="ARBA" id="ARBA00009670"/>
    </source>
</evidence>
<sequence length="541" mass="61986">MFSRWLRVLKIHWILMRYGLYELVFMIPVFRLFVFLKPVVNLLNKHKNTSLPIRIRLALEALGPTFVKLGQALSTRSDLFPDEYVDEFAKLQDDVPAFESLLAIQIIEKSLKKPLLEVFDSFDEVPMAAASIAQVHSAVLKNGDEVVVKVVRPNIQKVILRDIQLMEMIARVVENYVSGGERLRPVEVVQEYRRTILSELDLTREAANGMQLQRNFEGSTEMYIPHIYMEYACKDIMVMEKISGVPVDHVDTLKALGVNIPKLAELSVEVFFKQVFVDSFFHADMHPGNIFVNVTDPMNPSYIALDYGIIGTLGEEDKHYLASNFLAFFNRDYRRVAELHVESGWVPADTSIEELESAVRSICEPIFNKPLSEISFGGFLLSLFQTGRRFKMEVQPQLVLLQKTLFNIEGIGRKLYPELDLWKTAKPFLVKFVKSQKSVKSVAQKYQRAIPNWVDNLPEAMQNMFLISQDMVRGKLKVDINDKVLEKYQKIQAKQTTRKIYGLMGSVIFVSTIISWHNLDEWIGGGLIILAVLALYQALRE</sequence>
<dbReference type="InterPro" id="IPR010232">
    <property type="entry name" value="UbiB"/>
</dbReference>
<dbReference type="EMBL" id="BAABKE010000001">
    <property type="protein sequence ID" value="GAA5093906.1"/>
    <property type="molecule type" value="Genomic_DNA"/>
</dbReference>
<dbReference type="InterPro" id="IPR011009">
    <property type="entry name" value="Kinase-like_dom_sf"/>
</dbReference>
<evidence type="ECO:0000256" key="6">
    <source>
        <dbReference type="ARBA" id="ARBA00022688"/>
    </source>
</evidence>
<dbReference type="Pfam" id="PF03109">
    <property type="entry name" value="ABC1"/>
    <property type="match status" value="1"/>
</dbReference>
<protein>
    <submittedName>
        <fullName evidence="15">Ubiquinone biosynthesis regulatory protein kinase UbiB</fullName>
    </submittedName>
</protein>
<dbReference type="NCBIfam" id="TIGR01982">
    <property type="entry name" value="UbiB"/>
    <property type="match status" value="1"/>
</dbReference>
<dbReference type="RefSeq" id="WP_345666773.1">
    <property type="nucleotide sequence ID" value="NZ_BAABKE010000001.1"/>
</dbReference>
<feature type="transmembrane region" description="Helical" evidence="13">
    <location>
        <begin position="522"/>
        <end position="539"/>
    </location>
</feature>
<dbReference type="SUPFAM" id="SSF56112">
    <property type="entry name" value="Protein kinase-like (PK-like)"/>
    <property type="match status" value="1"/>
</dbReference>
<dbReference type="PANTHER" id="PTHR10566">
    <property type="entry name" value="CHAPERONE-ACTIVITY OF BC1 COMPLEX CABC1 -RELATED"/>
    <property type="match status" value="1"/>
</dbReference>
<dbReference type="PANTHER" id="PTHR10566:SF113">
    <property type="entry name" value="PROTEIN ACTIVITY OF BC1 COMPLEX KINASE 7, CHLOROPLASTIC"/>
    <property type="match status" value="1"/>
</dbReference>
<keyword evidence="4" id="KW-0997">Cell inner membrane</keyword>
<evidence type="ECO:0000256" key="11">
    <source>
        <dbReference type="ARBA" id="ARBA00022989"/>
    </source>
</evidence>
<evidence type="ECO:0000256" key="7">
    <source>
        <dbReference type="ARBA" id="ARBA00022692"/>
    </source>
</evidence>
<evidence type="ECO:0000256" key="3">
    <source>
        <dbReference type="ARBA" id="ARBA00022475"/>
    </source>
</evidence>
<evidence type="ECO:0000313" key="16">
    <source>
        <dbReference type="Proteomes" id="UP001500631"/>
    </source>
</evidence>
<evidence type="ECO:0000259" key="14">
    <source>
        <dbReference type="Pfam" id="PF03109"/>
    </source>
</evidence>
<evidence type="ECO:0000256" key="12">
    <source>
        <dbReference type="ARBA" id="ARBA00023136"/>
    </source>
</evidence>
<accession>A0ABP9MEK1</accession>
<keyword evidence="16" id="KW-1185">Reference proteome</keyword>
<dbReference type="Proteomes" id="UP001500631">
    <property type="component" value="Unassembled WGS sequence"/>
</dbReference>
<evidence type="ECO:0000256" key="5">
    <source>
        <dbReference type="ARBA" id="ARBA00022679"/>
    </source>
</evidence>
<keyword evidence="7 13" id="KW-0812">Transmembrane</keyword>
<dbReference type="NCBIfam" id="NF003404">
    <property type="entry name" value="PRK04750.1"/>
    <property type="match status" value="1"/>
</dbReference>
<comment type="pathway">
    <text evidence="1">Cofactor biosynthesis; ubiquinone biosynthesis [regulation].</text>
</comment>
<dbReference type="InterPro" id="IPR004147">
    <property type="entry name" value="ABC1_dom"/>
</dbReference>
<feature type="domain" description="ABC1 atypical kinase-like" evidence="14">
    <location>
        <begin position="90"/>
        <end position="340"/>
    </location>
</feature>
<comment type="similarity">
    <text evidence="2">Belongs to the protein kinase superfamily. ADCK protein kinase family.</text>
</comment>